<evidence type="ECO:0000313" key="3">
    <source>
        <dbReference type="EMBL" id="EFV12173.2"/>
    </source>
</evidence>
<protein>
    <submittedName>
        <fullName evidence="3">Uncharacterized protein</fullName>
    </submittedName>
</protein>
<keyword evidence="2" id="KW-0732">Signal</keyword>
<name>E5XU04_SEGRC</name>
<dbReference type="EMBL" id="ACZI02000001">
    <property type="protein sequence ID" value="EFV12173.2"/>
    <property type="molecule type" value="Genomic_DNA"/>
</dbReference>
<dbReference type="HOGENOM" id="CLU_1585353_0_0_11"/>
<dbReference type="Proteomes" id="UP000004816">
    <property type="component" value="Unassembled WGS sequence"/>
</dbReference>
<dbReference type="STRING" id="679197.HMPREF9336_02976"/>
<evidence type="ECO:0000256" key="2">
    <source>
        <dbReference type="SAM" id="SignalP"/>
    </source>
</evidence>
<proteinExistence type="predicted"/>
<reference evidence="3 4" key="1">
    <citation type="journal article" date="2011" name="Stand. Genomic Sci.">
        <title>High quality draft genome sequence of Segniliparus rugosus CDC 945(T)= (ATCC BAA-974(T)).</title>
        <authorList>
            <person name="Earl A.M."/>
            <person name="Desjardins C.A."/>
            <person name="Fitzgerald M.G."/>
            <person name="Arachchi H.M."/>
            <person name="Zeng Q."/>
            <person name="Mehta T."/>
            <person name="Griggs A."/>
            <person name="Birren B.W."/>
            <person name="Toney N.C."/>
            <person name="Carr J."/>
            <person name="Posey J."/>
            <person name="Butler W.R."/>
        </authorList>
    </citation>
    <scope>NUCLEOTIDE SEQUENCE [LARGE SCALE GENOMIC DNA]</scope>
    <source>
        <strain evidence="4">ATCC BAA-974 / DSM 45345 / CCUG 50838 / CIP 108380 / JCM 13579 / CDC 945</strain>
    </source>
</reference>
<comment type="caution">
    <text evidence="3">The sequence shown here is derived from an EMBL/GenBank/DDBJ whole genome shotgun (WGS) entry which is preliminary data.</text>
</comment>
<accession>E5XU04</accession>
<evidence type="ECO:0000313" key="4">
    <source>
        <dbReference type="Proteomes" id="UP000004816"/>
    </source>
</evidence>
<evidence type="ECO:0000256" key="1">
    <source>
        <dbReference type="SAM" id="MobiDB-lite"/>
    </source>
</evidence>
<sequence>MLCRTKTKALHVSRAALSVVFALTALPATAAASGTALCETLSQAGSAYDALNLHTRSINNRLDQTRDHDVRIQLHFEQADVIGEIAELLRDTAAKMPATAEGDQLRDVFAAEAQAREDGADSIRESAQRGVNPEEDPDAEQQWLEMYRAISATVKERAGTVLRSCPNI</sequence>
<dbReference type="AlphaFoldDB" id="E5XU04"/>
<organism evidence="3 4">
    <name type="scientific">Segniliparus rugosus (strain ATCC BAA-974 / DSM 45345 / CCUG 50838 / CIP 108380 / JCM 13579 / CDC 945)</name>
    <dbReference type="NCBI Taxonomy" id="679197"/>
    <lineage>
        <taxon>Bacteria</taxon>
        <taxon>Bacillati</taxon>
        <taxon>Actinomycetota</taxon>
        <taxon>Actinomycetes</taxon>
        <taxon>Mycobacteriales</taxon>
        <taxon>Segniliparaceae</taxon>
        <taxon>Segniliparus</taxon>
    </lineage>
</organism>
<feature type="chain" id="PRO_5039507488" evidence="2">
    <location>
        <begin position="31"/>
        <end position="168"/>
    </location>
</feature>
<feature type="signal peptide" evidence="2">
    <location>
        <begin position="1"/>
        <end position="30"/>
    </location>
</feature>
<gene>
    <name evidence="3" type="ORF">HMPREF9336_02976</name>
</gene>
<feature type="compositionally biased region" description="Basic and acidic residues" evidence="1">
    <location>
        <begin position="116"/>
        <end position="127"/>
    </location>
</feature>
<keyword evidence="4" id="KW-1185">Reference proteome</keyword>
<feature type="region of interest" description="Disordered" evidence="1">
    <location>
        <begin position="116"/>
        <end position="137"/>
    </location>
</feature>